<protein>
    <submittedName>
        <fullName evidence="1">Vp1054</fullName>
    </submittedName>
</protein>
<dbReference type="Proteomes" id="UP000201917">
    <property type="component" value="Segment"/>
</dbReference>
<dbReference type="EMBL" id="KJ676450">
    <property type="protein sequence ID" value="AIU41280.1"/>
    <property type="molecule type" value="Genomic_DNA"/>
</dbReference>
<accession>A0A097P8X5</accession>
<name>A0A097P8X5_9ABAC</name>
<dbReference type="InterPro" id="IPR008416">
    <property type="entry name" value="Baculo_VP1054"/>
</dbReference>
<dbReference type="KEGG" id="vg:26382496"/>
<dbReference type="Pfam" id="PF05789">
    <property type="entry name" value="Baculo_VP1054"/>
    <property type="match status" value="1"/>
</dbReference>
<proteinExistence type="predicted"/>
<organism evidence="1 2">
    <name type="scientific">Sucra jujuba nucleopolyhedrovirus</name>
    <dbReference type="NCBI Taxonomy" id="1563660"/>
    <lineage>
        <taxon>Viruses</taxon>
        <taxon>Viruses incertae sedis</taxon>
        <taxon>Naldaviricetes</taxon>
        <taxon>Lefavirales</taxon>
        <taxon>Baculoviridae</taxon>
        <taxon>Alphabaculovirus</taxon>
        <taxon>Alphabaculovirus sujujubae</taxon>
    </lineage>
</organism>
<keyword evidence="2" id="KW-1185">Reference proteome</keyword>
<dbReference type="OrthoDB" id="6189at10239"/>
<sequence>MSSTKKLVRFRQCVSVKLLPFKPIKKSRQTCLLHPLRANCLLIRDYDTDNDDDHRVFDDENVYRDTDMQAIIDYTKNQLYHETELNTVYLNYNQKPYYTVLIVESDTSIRGFYNNADEMYAYLKVSPISEEIFFGIDESGERNMKIIGNVVRSIMDAFEQCTQYVILLIDELQIDLIYSMFRTFVLPQRMIAIHFSDHVPILQHSTLNSVPSTDDAVTCQMIYRTFVLYNTVLSMILKQRNPFNDPSKNISVIFRNLGRCPLDKNRIKCCDLKYGGNAPGHVMCPPREMVKRVFHYAKWSRSPNNYRRYYELITKPSPVQNKFVSDIGDDVEESIENYTSIAQRKRQNIQHILMDWYNFVYDFRKYFGV</sequence>
<evidence type="ECO:0000313" key="1">
    <source>
        <dbReference type="EMBL" id="AIU41280.1"/>
    </source>
</evidence>
<dbReference type="RefSeq" id="YP_009186732.1">
    <property type="nucleotide sequence ID" value="NC_028636.1"/>
</dbReference>
<evidence type="ECO:0000313" key="2">
    <source>
        <dbReference type="Proteomes" id="UP000201917"/>
    </source>
</evidence>
<dbReference type="GeneID" id="26382496"/>
<reference evidence="1 2" key="1">
    <citation type="journal article" date="2014" name="PLoS ONE">
        <title>Genomic Sequencing and Analysis of Sucra jujuba Nucleopolyhedrovirus.</title>
        <authorList>
            <person name="Liu X."/>
            <person name="Yin F."/>
            <person name="Zhu Z."/>
            <person name="Hou D."/>
            <person name="Wang J."/>
            <person name="Zhang L."/>
            <person name="Wang M."/>
            <person name="Wang H."/>
            <person name="Hu Z."/>
            <person name="Deng F."/>
        </authorList>
    </citation>
    <scope>NUCLEOTIDE SEQUENCE [LARGE SCALE GENOMIC DNA]</scope>
    <source>
        <strain evidence="1">473</strain>
    </source>
</reference>